<dbReference type="Pfam" id="PF02559">
    <property type="entry name" value="CarD_TRCF_RID"/>
    <property type="match status" value="1"/>
</dbReference>
<protein>
    <submittedName>
        <fullName evidence="2">CarD family transcriptional regulator</fullName>
    </submittedName>
</protein>
<dbReference type="Gene3D" id="2.40.10.170">
    <property type="match status" value="1"/>
</dbReference>
<comment type="caution">
    <text evidence="2">The sequence shown here is derived from an EMBL/GenBank/DDBJ whole genome shotgun (WGS) entry which is preliminary data.</text>
</comment>
<name>A0A317L394_9BACI</name>
<dbReference type="OrthoDB" id="9786074at2"/>
<feature type="domain" description="CarD-like/TRCF RNAP-interacting" evidence="1">
    <location>
        <begin position="1"/>
        <end position="111"/>
    </location>
</feature>
<dbReference type="Proteomes" id="UP000245624">
    <property type="component" value="Unassembled WGS sequence"/>
</dbReference>
<dbReference type="Gene3D" id="1.20.58.1290">
    <property type="entry name" value="CarD-like, C-terminal domain"/>
    <property type="match status" value="1"/>
</dbReference>
<dbReference type="InterPro" id="IPR003711">
    <property type="entry name" value="CarD-like/TRCF_RID"/>
</dbReference>
<dbReference type="EMBL" id="QGTD01000001">
    <property type="protein sequence ID" value="PWU70351.1"/>
    <property type="molecule type" value="Genomic_DNA"/>
</dbReference>
<reference evidence="2 3" key="1">
    <citation type="submission" date="2018-05" db="EMBL/GenBank/DDBJ databases">
        <title>Genomic analysis of Gracilibacillus dipsosauri DD1 reveals novel features of a salt-tolerant amylase.</title>
        <authorList>
            <person name="Deutch C.E."/>
            <person name="Yang S."/>
        </authorList>
    </citation>
    <scope>NUCLEOTIDE SEQUENCE [LARGE SCALE GENOMIC DNA]</scope>
    <source>
        <strain evidence="2 3">DD1</strain>
    </source>
</reference>
<dbReference type="SMART" id="SM01058">
    <property type="entry name" value="CarD_TRCF"/>
    <property type="match status" value="1"/>
</dbReference>
<evidence type="ECO:0000313" key="2">
    <source>
        <dbReference type="EMBL" id="PWU70351.1"/>
    </source>
</evidence>
<dbReference type="Pfam" id="PF21095">
    <property type="entry name" value="CarD_C"/>
    <property type="match status" value="1"/>
</dbReference>
<dbReference type="InterPro" id="IPR042215">
    <property type="entry name" value="CarD-like_C"/>
</dbReference>
<proteinExistence type="predicted"/>
<dbReference type="GO" id="GO:0009303">
    <property type="term" value="P:rRNA transcription"/>
    <property type="evidence" value="ECO:0007669"/>
    <property type="project" value="TreeGrafter"/>
</dbReference>
<accession>A0A317L394</accession>
<gene>
    <name evidence="2" type="ORF">DLJ74_00485</name>
</gene>
<organism evidence="2 3">
    <name type="scientific">Gracilibacillus dipsosauri</name>
    <dbReference type="NCBI Taxonomy" id="178340"/>
    <lineage>
        <taxon>Bacteria</taxon>
        <taxon>Bacillati</taxon>
        <taxon>Bacillota</taxon>
        <taxon>Bacilli</taxon>
        <taxon>Bacillales</taxon>
        <taxon>Bacillaceae</taxon>
        <taxon>Gracilibacillus</taxon>
    </lineage>
</organism>
<dbReference type="SUPFAM" id="SSF141259">
    <property type="entry name" value="CarD-like"/>
    <property type="match status" value="1"/>
</dbReference>
<evidence type="ECO:0000313" key="3">
    <source>
        <dbReference type="Proteomes" id="UP000245624"/>
    </source>
</evidence>
<dbReference type="AlphaFoldDB" id="A0A317L394"/>
<keyword evidence="3" id="KW-1185">Reference proteome</keyword>
<dbReference type="PANTHER" id="PTHR38447">
    <property type="entry name" value="TRANSCRIPTION FACTOR YDEB-RELATED"/>
    <property type="match status" value="1"/>
</dbReference>
<dbReference type="InterPro" id="IPR048792">
    <property type="entry name" value="CarD_C"/>
</dbReference>
<dbReference type="InterPro" id="IPR036101">
    <property type="entry name" value="CarD-like/TRCF_RID_sf"/>
</dbReference>
<sequence>MFNVGDMIIYSTHGLCKIDDICEKKFRDKERTYYVMHPVKDPNLTISAPVEDNQTNMWTVMNKEEAKEILHSFQFPGVEWIDNARERNKKYTSYVHTGNRQKISNILNTLMKREIKAKENGHKVSDLDHKLLESVQNIMFSELAVSLDTTYEEIASKVNNMIRQTV</sequence>
<dbReference type="PANTHER" id="PTHR38447:SF1">
    <property type="entry name" value="RNA POLYMERASE-BINDING TRANSCRIPTION FACTOR CARD"/>
    <property type="match status" value="1"/>
</dbReference>
<evidence type="ECO:0000259" key="1">
    <source>
        <dbReference type="SMART" id="SM01058"/>
    </source>
</evidence>
<dbReference type="RefSeq" id="WP_109982896.1">
    <property type="nucleotide sequence ID" value="NZ_QGTD01000001.1"/>
</dbReference>
<dbReference type="InterPro" id="IPR052531">
    <property type="entry name" value="CarD-like_regulator"/>
</dbReference>